<feature type="transmembrane region" description="Helical" evidence="1">
    <location>
        <begin position="32"/>
        <end position="51"/>
    </location>
</feature>
<sequence>MKVIATNIVVVKAVTIVMISVSANGVQVVIDLVEIVLTAIVIEVLGGVMIVI</sequence>
<evidence type="ECO:0000313" key="2">
    <source>
        <dbReference type="EMBL" id="KAK9760041.1"/>
    </source>
</evidence>
<keyword evidence="1" id="KW-1133">Transmembrane helix</keyword>
<keyword evidence="3" id="KW-1185">Reference proteome</keyword>
<keyword evidence="1" id="KW-0472">Membrane</keyword>
<evidence type="ECO:0000313" key="3">
    <source>
        <dbReference type="Proteomes" id="UP001479436"/>
    </source>
</evidence>
<name>A0ABR2WEW4_9FUNG</name>
<gene>
    <name evidence="2" type="ORF">K7432_016340</name>
</gene>
<evidence type="ECO:0000256" key="1">
    <source>
        <dbReference type="SAM" id="Phobius"/>
    </source>
</evidence>
<feature type="transmembrane region" description="Helical" evidence="1">
    <location>
        <begin position="7"/>
        <end position="26"/>
    </location>
</feature>
<reference evidence="2 3" key="1">
    <citation type="submission" date="2023-04" db="EMBL/GenBank/DDBJ databases">
        <title>Genome of Basidiobolus ranarum AG-B5.</title>
        <authorList>
            <person name="Stajich J.E."/>
            <person name="Carter-House D."/>
            <person name="Gryganskyi A."/>
        </authorList>
    </citation>
    <scope>NUCLEOTIDE SEQUENCE [LARGE SCALE GENOMIC DNA]</scope>
    <source>
        <strain evidence="2 3">AG-B5</strain>
    </source>
</reference>
<proteinExistence type="predicted"/>
<dbReference type="EMBL" id="JASJQH010002638">
    <property type="protein sequence ID" value="KAK9760041.1"/>
    <property type="molecule type" value="Genomic_DNA"/>
</dbReference>
<accession>A0ABR2WEW4</accession>
<organism evidence="2 3">
    <name type="scientific">Basidiobolus ranarum</name>
    <dbReference type="NCBI Taxonomy" id="34480"/>
    <lineage>
        <taxon>Eukaryota</taxon>
        <taxon>Fungi</taxon>
        <taxon>Fungi incertae sedis</taxon>
        <taxon>Zoopagomycota</taxon>
        <taxon>Entomophthoromycotina</taxon>
        <taxon>Basidiobolomycetes</taxon>
        <taxon>Basidiobolales</taxon>
        <taxon>Basidiobolaceae</taxon>
        <taxon>Basidiobolus</taxon>
    </lineage>
</organism>
<comment type="caution">
    <text evidence="2">The sequence shown here is derived from an EMBL/GenBank/DDBJ whole genome shotgun (WGS) entry which is preliminary data.</text>
</comment>
<dbReference type="Proteomes" id="UP001479436">
    <property type="component" value="Unassembled WGS sequence"/>
</dbReference>
<keyword evidence="1" id="KW-0812">Transmembrane</keyword>
<protein>
    <submittedName>
        <fullName evidence="2">Uncharacterized protein</fullName>
    </submittedName>
</protein>